<evidence type="ECO:0000313" key="3">
    <source>
        <dbReference type="Proteomes" id="UP000277279"/>
    </source>
</evidence>
<proteinExistence type="predicted"/>
<dbReference type="EMBL" id="RJJT01000051">
    <property type="protein sequence ID" value="RSB59023.1"/>
    <property type="molecule type" value="Genomic_DNA"/>
</dbReference>
<dbReference type="Proteomes" id="UP000277279">
    <property type="component" value="Unassembled WGS sequence"/>
</dbReference>
<accession>A0A3R9A7J3</accession>
<evidence type="ECO:0000313" key="1">
    <source>
        <dbReference type="EMBL" id="MBB3139116.1"/>
    </source>
</evidence>
<gene>
    <name evidence="2" type="ORF">EFD55_32870</name>
    <name evidence="1" type="ORF">FHS26_006901</name>
</gene>
<dbReference type="OrthoDB" id="8453179at2"/>
<name>A0A3R9A7J3_9HYPH</name>
<reference evidence="1 4" key="2">
    <citation type="submission" date="2020-08" db="EMBL/GenBank/DDBJ databases">
        <title>Genomic Encyclopedia of Type Strains, Phase III (KMG-III): the genomes of soil and plant-associated and newly described type strains.</title>
        <authorList>
            <person name="Whitman W."/>
        </authorList>
    </citation>
    <scope>NUCLEOTIDE SEQUENCE [LARGE SCALE GENOMIC DNA]</scope>
    <source>
        <strain evidence="1 4">CECT 4113</strain>
    </source>
</reference>
<evidence type="ECO:0000313" key="2">
    <source>
        <dbReference type="EMBL" id="RSB59023.1"/>
    </source>
</evidence>
<evidence type="ECO:0000313" key="4">
    <source>
        <dbReference type="Proteomes" id="UP000518315"/>
    </source>
</evidence>
<keyword evidence="4" id="KW-1185">Reference proteome</keyword>
<organism evidence="2 3">
    <name type="scientific">Rhizobium pisi</name>
    <dbReference type="NCBI Taxonomy" id="574561"/>
    <lineage>
        <taxon>Bacteria</taxon>
        <taxon>Pseudomonadati</taxon>
        <taxon>Pseudomonadota</taxon>
        <taxon>Alphaproteobacteria</taxon>
        <taxon>Hyphomicrobiales</taxon>
        <taxon>Rhizobiaceae</taxon>
        <taxon>Rhizobium/Agrobacterium group</taxon>
        <taxon>Rhizobium</taxon>
    </lineage>
</organism>
<protein>
    <submittedName>
        <fullName evidence="2">Uncharacterized protein</fullName>
    </submittedName>
</protein>
<dbReference type="Proteomes" id="UP000518315">
    <property type="component" value="Unassembled WGS sequence"/>
</dbReference>
<dbReference type="AlphaFoldDB" id="A0A3R9A7J3"/>
<dbReference type="EMBL" id="JACHXH010000053">
    <property type="protein sequence ID" value="MBB3139116.1"/>
    <property type="molecule type" value="Genomic_DNA"/>
</dbReference>
<dbReference type="RefSeq" id="WP_125851240.1">
    <property type="nucleotide sequence ID" value="NZ_JACHXH010000053.1"/>
</dbReference>
<reference evidence="2 3" key="1">
    <citation type="submission" date="2018-11" db="EMBL/GenBank/DDBJ databases">
        <authorList>
            <person name="Huo Y."/>
        </authorList>
    </citation>
    <scope>NUCLEOTIDE SEQUENCE [LARGE SCALE GENOMIC DNA]</scope>
    <source>
        <strain evidence="2 3">DSM 30132</strain>
    </source>
</reference>
<sequence length="192" mass="21635">MSFYAIEVLVYGTVYIKASTLQKAQKILDRLSSNTIDARHRAWFSDVSFEHVPRVSFASSLTLNATFPGSQLVEVTERDVELAQRSFVLGSRDVVVPFAERAEEFNKVPVFTTDVDLTATAFIKAESRQEARIITSKFQQQFHVELQMGYWLWFSKLGFDDDEMAALPVVLSSAIKVIGASEGCGLEQRWPD</sequence>
<comment type="caution">
    <text evidence="2">The sequence shown here is derived from an EMBL/GenBank/DDBJ whole genome shotgun (WGS) entry which is preliminary data.</text>
</comment>